<keyword evidence="5" id="KW-0131">Cell cycle</keyword>
<comment type="similarity">
    <text evidence="1">Belongs to the APC13 family.</text>
</comment>
<evidence type="ECO:0000313" key="7">
    <source>
        <dbReference type="EMBL" id="KAK9680077.1"/>
    </source>
</evidence>
<accession>A0ABR2VM70</accession>
<evidence type="ECO:0008006" key="9">
    <source>
        <dbReference type="Google" id="ProtNLM"/>
    </source>
</evidence>
<keyword evidence="4" id="KW-0833">Ubl conjugation pathway</keyword>
<evidence type="ECO:0000313" key="8">
    <source>
        <dbReference type="Proteomes" id="UP001479436"/>
    </source>
</evidence>
<protein>
    <recommendedName>
        <fullName evidence="9">Anaphase-promoting complex subunit 13</fullName>
    </recommendedName>
</protein>
<evidence type="ECO:0000256" key="3">
    <source>
        <dbReference type="ARBA" id="ARBA00022776"/>
    </source>
</evidence>
<keyword evidence="2" id="KW-0132">Cell division</keyword>
<organism evidence="7 8">
    <name type="scientific">Basidiobolus ranarum</name>
    <dbReference type="NCBI Taxonomy" id="34480"/>
    <lineage>
        <taxon>Eukaryota</taxon>
        <taxon>Fungi</taxon>
        <taxon>Fungi incertae sedis</taxon>
        <taxon>Zoopagomycota</taxon>
        <taxon>Entomophthoromycotina</taxon>
        <taxon>Basidiobolomycetes</taxon>
        <taxon>Basidiobolales</taxon>
        <taxon>Basidiobolaceae</taxon>
        <taxon>Basidiobolus</taxon>
    </lineage>
</organism>
<dbReference type="Proteomes" id="UP001479436">
    <property type="component" value="Unassembled WGS sequence"/>
</dbReference>
<comment type="caution">
    <text evidence="7">The sequence shown here is derived from an EMBL/GenBank/DDBJ whole genome shotgun (WGS) entry which is preliminary data.</text>
</comment>
<feature type="region of interest" description="Disordered" evidence="6">
    <location>
        <begin position="32"/>
        <end position="51"/>
    </location>
</feature>
<keyword evidence="8" id="KW-1185">Reference proteome</keyword>
<name>A0ABR2VM70_9FUNG</name>
<evidence type="ECO:0000256" key="1">
    <source>
        <dbReference type="ARBA" id="ARBA00006940"/>
    </source>
</evidence>
<dbReference type="Pfam" id="PF05839">
    <property type="entry name" value="Apc13p"/>
    <property type="match status" value="1"/>
</dbReference>
<reference evidence="7 8" key="1">
    <citation type="submission" date="2023-04" db="EMBL/GenBank/DDBJ databases">
        <title>Genome of Basidiobolus ranarum AG-B5.</title>
        <authorList>
            <person name="Stajich J.E."/>
            <person name="Carter-House D."/>
            <person name="Gryganskyi A."/>
        </authorList>
    </citation>
    <scope>NUCLEOTIDE SEQUENCE [LARGE SCALE GENOMIC DNA]</scope>
    <source>
        <strain evidence="7 8">AG-B5</strain>
    </source>
</reference>
<dbReference type="InterPro" id="IPR008401">
    <property type="entry name" value="Apc13"/>
</dbReference>
<gene>
    <name evidence="7" type="ORF">K7432_016050</name>
</gene>
<dbReference type="EMBL" id="JASJQH010009314">
    <property type="protein sequence ID" value="KAK9680077.1"/>
    <property type="molecule type" value="Genomic_DNA"/>
</dbReference>
<keyword evidence="3" id="KW-0498">Mitosis</keyword>
<evidence type="ECO:0000256" key="4">
    <source>
        <dbReference type="ARBA" id="ARBA00022786"/>
    </source>
</evidence>
<sequence length="69" mass="8096">MDSHFTYLHHRSSNFIDIVDEKWHKDELPADDISIPENLEPPHLEDLPVDKDADKKWNDLELSLQSDTV</sequence>
<evidence type="ECO:0000256" key="6">
    <source>
        <dbReference type="SAM" id="MobiDB-lite"/>
    </source>
</evidence>
<feature type="compositionally biased region" description="Basic and acidic residues" evidence="6">
    <location>
        <begin position="40"/>
        <end position="51"/>
    </location>
</feature>
<evidence type="ECO:0000256" key="2">
    <source>
        <dbReference type="ARBA" id="ARBA00022618"/>
    </source>
</evidence>
<proteinExistence type="inferred from homology"/>
<evidence type="ECO:0000256" key="5">
    <source>
        <dbReference type="ARBA" id="ARBA00023306"/>
    </source>
</evidence>